<proteinExistence type="predicted"/>
<organism evidence="1 2">
    <name type="scientific">Dryococelus australis</name>
    <dbReference type="NCBI Taxonomy" id="614101"/>
    <lineage>
        <taxon>Eukaryota</taxon>
        <taxon>Metazoa</taxon>
        <taxon>Ecdysozoa</taxon>
        <taxon>Arthropoda</taxon>
        <taxon>Hexapoda</taxon>
        <taxon>Insecta</taxon>
        <taxon>Pterygota</taxon>
        <taxon>Neoptera</taxon>
        <taxon>Polyneoptera</taxon>
        <taxon>Phasmatodea</taxon>
        <taxon>Verophasmatodea</taxon>
        <taxon>Anareolatae</taxon>
        <taxon>Phasmatidae</taxon>
        <taxon>Eurycanthinae</taxon>
        <taxon>Dryococelus</taxon>
    </lineage>
</organism>
<protein>
    <recommendedName>
        <fullName evidence="3">Transposase</fullName>
    </recommendedName>
</protein>
<name>A0ABQ9GTY8_9NEOP</name>
<comment type="caution">
    <text evidence="1">The sequence shown here is derived from an EMBL/GenBank/DDBJ whole genome shotgun (WGS) entry which is preliminary data.</text>
</comment>
<dbReference type="EMBL" id="JARBHB010000009">
    <property type="protein sequence ID" value="KAJ8875439.1"/>
    <property type="molecule type" value="Genomic_DNA"/>
</dbReference>
<evidence type="ECO:0008006" key="3">
    <source>
        <dbReference type="Google" id="ProtNLM"/>
    </source>
</evidence>
<keyword evidence="2" id="KW-1185">Reference proteome</keyword>
<reference evidence="1 2" key="1">
    <citation type="submission" date="2023-02" db="EMBL/GenBank/DDBJ databases">
        <title>LHISI_Scaffold_Assembly.</title>
        <authorList>
            <person name="Stuart O.P."/>
            <person name="Cleave R."/>
            <person name="Magrath M.J.L."/>
            <person name="Mikheyev A.S."/>
        </authorList>
    </citation>
    <scope>NUCLEOTIDE SEQUENCE [LARGE SCALE GENOMIC DNA]</scope>
    <source>
        <strain evidence="1">Daus_M_001</strain>
        <tissue evidence="1">Leg muscle</tissue>
    </source>
</reference>
<evidence type="ECO:0000313" key="1">
    <source>
        <dbReference type="EMBL" id="KAJ8875439.1"/>
    </source>
</evidence>
<gene>
    <name evidence="1" type="ORF">PR048_023334</name>
</gene>
<evidence type="ECO:0000313" key="2">
    <source>
        <dbReference type="Proteomes" id="UP001159363"/>
    </source>
</evidence>
<dbReference type="Proteomes" id="UP001159363">
    <property type="component" value="Chromosome 8"/>
</dbReference>
<accession>A0ABQ9GTY8</accession>
<sequence>MLGVRQGVQTIVKKEQPLALFVICGAHCINLVIKYSAECSLLRLRKRKLEMKDPPLVSQIKPLFPMRWLYRGKQMSSIMDNYSSILDTLEEMMEGCSSKASAFYNFSFGETVLGLLIITDIINLLEMNQRKGSREQWLVFLKLLALFKQPSVP</sequence>